<evidence type="ECO:0000256" key="5">
    <source>
        <dbReference type="ARBA" id="ARBA00022771"/>
    </source>
</evidence>
<keyword evidence="2 8" id="KW-0963">Cytoplasm</keyword>
<feature type="binding site" evidence="8">
    <location>
        <position position="201"/>
    </location>
    <ligand>
        <name>Zn(2+)</name>
        <dbReference type="ChEBI" id="CHEBI:29105"/>
        <label>3</label>
    </ligand>
</feature>
<comment type="function">
    <text evidence="8 10">Cotranslationally removes the N-terminal methionine from nascent proteins. The N-terminal methionine is often cleaved when the second residue in the primary sequence is small and uncharged (Met-Ala-, Cys, Gly, Pro, Ser, Thr, or Val).</text>
</comment>
<dbReference type="GO" id="GO:0004239">
    <property type="term" value="F:initiator methionyl aminopeptidase activity"/>
    <property type="evidence" value="ECO:0007669"/>
    <property type="project" value="UniProtKB-UniRule"/>
</dbReference>
<comment type="similarity">
    <text evidence="8 9">Belongs to the peptidase M24A family. Methionine aminopeptidase type 1 subfamily.</text>
</comment>
<proteinExistence type="inferred from homology"/>
<feature type="binding site" evidence="8">
    <location>
        <position position="201"/>
    </location>
    <ligand>
        <name>Zn(2+)</name>
        <dbReference type="ChEBI" id="CHEBI:29105"/>
        <label>4</label>
        <note>catalytic</note>
    </ligand>
</feature>
<feature type="domain" description="C6H2-type" evidence="12">
    <location>
        <begin position="1"/>
        <end position="40"/>
    </location>
</feature>
<keyword evidence="5 9" id="KW-0863">Zinc-finger</keyword>
<evidence type="ECO:0000256" key="4">
    <source>
        <dbReference type="ARBA" id="ARBA00022723"/>
    </source>
</evidence>
<dbReference type="PROSITE" id="PS52013">
    <property type="entry name" value="ZF_C6H2"/>
    <property type="match status" value="1"/>
</dbReference>
<dbReference type="AlphaFoldDB" id="A0A6B2L832"/>
<feature type="binding site" evidence="8">
    <location>
        <position position="328"/>
    </location>
    <ligand>
        <name>Zn(2+)</name>
        <dbReference type="ChEBI" id="CHEBI:29105"/>
        <label>4</label>
        <note>catalytic</note>
    </ligand>
</feature>
<dbReference type="Pfam" id="PF15801">
    <property type="entry name" value="zf-C6H2"/>
    <property type="match status" value="1"/>
</dbReference>
<evidence type="ECO:0000256" key="2">
    <source>
        <dbReference type="ARBA" id="ARBA00022490"/>
    </source>
</evidence>
<comment type="subcellular location">
    <subcellularLocation>
        <location evidence="8">Cytoplasm</location>
    </subcellularLocation>
</comment>
<comment type="subunit">
    <text evidence="8">Associates with the 60S ribosomal subunit of the 80S translational complex.</text>
</comment>
<dbReference type="InterPro" id="IPR002467">
    <property type="entry name" value="Pept_M24A_MAP1"/>
</dbReference>
<dbReference type="InterPro" id="IPR001714">
    <property type="entry name" value="Pept_M24_MAP"/>
</dbReference>
<dbReference type="PROSITE" id="PS00680">
    <property type="entry name" value="MAP_1"/>
    <property type="match status" value="1"/>
</dbReference>
<keyword evidence="1 8" id="KW-0031">Aminopeptidase</keyword>
<sequence>MQCPTCLKMKLRPAYFCSQNCFKANWNTHKLLHTAPPVVDDLGSSRPEFNHYAFTGPLRPAQVTPKRVVPPHIGRPDYAEDPEGKPRAEDSLRGNHTIALYSQDVIKRMKKAGRIAAEVLETAGKMAKPGVTTDEIDRVVHEKTVELGGYPSPLNYRGFPKSVCTSVNEVICHGIPDMRCLEDGDICNVDVTVYVDGVHADVNETWYIGNVAEEHKHLVTTAYECLEQAIASVKPGQFYREIGNIINKHATKNGYSVVRTYCGHGIGELFHTAPNVPHYANNKAIGVMKPGHIFTIEPMINAGKWGDDLWPDDWTAVTKDGKRSAQFEHTLLVTDTGVEILTKRRNGTYIDRF</sequence>
<dbReference type="PANTHER" id="PTHR43330">
    <property type="entry name" value="METHIONINE AMINOPEPTIDASE"/>
    <property type="match status" value="1"/>
</dbReference>
<feature type="binding site" evidence="8">
    <location>
        <position position="297"/>
    </location>
    <ligand>
        <name>Zn(2+)</name>
        <dbReference type="ChEBI" id="CHEBI:29105"/>
        <label>4</label>
        <note>catalytic</note>
    </ligand>
</feature>
<dbReference type="CDD" id="cd01086">
    <property type="entry name" value="MetAP1"/>
    <property type="match status" value="1"/>
</dbReference>
<protein>
    <recommendedName>
        <fullName evidence="10">Methionine aminopeptidase</fullName>
        <ecNumber evidence="10">3.4.11.18</ecNumber>
    </recommendedName>
</protein>
<keyword evidence="7" id="KW-0862">Zinc</keyword>
<evidence type="ECO:0000256" key="10">
    <source>
        <dbReference type="RuleBase" id="RU003653"/>
    </source>
</evidence>
<feature type="compositionally biased region" description="Basic and acidic residues" evidence="11">
    <location>
        <begin position="74"/>
        <end position="93"/>
    </location>
</feature>
<feature type="binding site" evidence="8">
    <location>
        <position position="264"/>
    </location>
    <ligand>
        <name>Zn(2+)</name>
        <dbReference type="ChEBI" id="CHEBI:29105"/>
        <label>4</label>
        <note>catalytic</note>
    </ligand>
</feature>
<feature type="binding site" evidence="8">
    <location>
        <position position="173"/>
    </location>
    <ligand>
        <name>a protein</name>
        <dbReference type="ChEBI" id="CHEBI:16541"/>
    </ligand>
    <ligandPart>
        <name>N-terminal L-methionine residue</name>
        <dbReference type="ChEBI" id="CHEBI:64731"/>
    </ligandPart>
</feature>
<dbReference type="EC" id="3.4.11.18" evidence="10"/>
<dbReference type="GO" id="GO:0070006">
    <property type="term" value="F:metalloaminopeptidase activity"/>
    <property type="evidence" value="ECO:0007669"/>
    <property type="project" value="UniProtKB-UniRule"/>
</dbReference>
<dbReference type="Gene3D" id="3.90.230.10">
    <property type="entry name" value="Creatinase/methionine aminopeptidase superfamily"/>
    <property type="match status" value="1"/>
</dbReference>
<dbReference type="GO" id="GO:0008270">
    <property type="term" value="F:zinc ion binding"/>
    <property type="evidence" value="ECO:0007669"/>
    <property type="project" value="UniProtKB-KW"/>
</dbReference>
<dbReference type="InterPro" id="IPR036005">
    <property type="entry name" value="Creatinase/aminopeptidase-like"/>
</dbReference>
<dbReference type="InterPro" id="IPR031615">
    <property type="entry name" value="Zfn-C6H2"/>
</dbReference>
<keyword evidence="6 8" id="KW-0378">Hydrolase</keyword>
<accession>A0A6B2L832</accession>
<organism evidence="13">
    <name type="scientific">Arcella intermedia</name>
    <dbReference type="NCBI Taxonomy" id="1963864"/>
    <lineage>
        <taxon>Eukaryota</taxon>
        <taxon>Amoebozoa</taxon>
        <taxon>Tubulinea</taxon>
        <taxon>Elardia</taxon>
        <taxon>Arcellinida</taxon>
        <taxon>Sphaerothecina</taxon>
        <taxon>Arcellidae</taxon>
        <taxon>Arcella</taxon>
    </lineage>
</organism>
<feature type="binding site" evidence="8">
    <location>
        <position position="328"/>
    </location>
    <ligand>
        <name>Zn(2+)</name>
        <dbReference type="ChEBI" id="CHEBI:29105"/>
        <label>3</label>
    </ligand>
</feature>
<dbReference type="PRINTS" id="PR00599">
    <property type="entry name" value="MAPEPTIDASE"/>
</dbReference>
<dbReference type="GO" id="GO:0006508">
    <property type="term" value="P:proteolysis"/>
    <property type="evidence" value="ECO:0007669"/>
    <property type="project" value="UniProtKB-KW"/>
</dbReference>
<name>A0A6B2L832_9EUKA</name>
<feature type="binding site" evidence="8">
    <location>
        <position position="190"/>
    </location>
    <ligand>
        <name>Zn(2+)</name>
        <dbReference type="ChEBI" id="CHEBI:29105"/>
        <label>3</label>
    </ligand>
</feature>
<dbReference type="NCBIfam" id="TIGR00500">
    <property type="entry name" value="met_pdase_I"/>
    <property type="match status" value="1"/>
</dbReference>
<dbReference type="GO" id="GO:0005829">
    <property type="term" value="C:cytosol"/>
    <property type="evidence" value="ECO:0007669"/>
    <property type="project" value="TreeGrafter"/>
</dbReference>
<feature type="region of interest" description="Disordered" evidence="11">
    <location>
        <begin position="68"/>
        <end position="93"/>
    </location>
</feature>
<evidence type="ECO:0000259" key="12">
    <source>
        <dbReference type="PROSITE" id="PS52013"/>
    </source>
</evidence>
<evidence type="ECO:0000256" key="6">
    <source>
        <dbReference type="ARBA" id="ARBA00022801"/>
    </source>
</evidence>
<evidence type="ECO:0000256" key="11">
    <source>
        <dbReference type="SAM" id="MobiDB-lite"/>
    </source>
</evidence>
<evidence type="ECO:0000313" key="13">
    <source>
        <dbReference type="EMBL" id="NDV33007.1"/>
    </source>
</evidence>
<keyword evidence="4 8" id="KW-0479">Metal-binding</keyword>
<comment type="catalytic activity">
    <reaction evidence="8 10">
        <text>Release of N-terminal amino acids, preferentially methionine, from peptides and arylamides.</text>
        <dbReference type="EC" id="3.4.11.18"/>
    </reaction>
</comment>
<dbReference type="EMBL" id="GIBP01004038">
    <property type="protein sequence ID" value="NDV33007.1"/>
    <property type="molecule type" value="Transcribed_RNA"/>
</dbReference>
<dbReference type="PANTHER" id="PTHR43330:SF7">
    <property type="entry name" value="METHIONINE AMINOPEPTIDASE 1"/>
    <property type="match status" value="1"/>
</dbReference>
<feature type="binding site" evidence="8">
    <location>
        <position position="271"/>
    </location>
    <ligand>
        <name>a protein</name>
        <dbReference type="ChEBI" id="CHEBI:16541"/>
    </ligand>
    <ligandPart>
        <name>N-terminal L-methionine residue</name>
        <dbReference type="ChEBI" id="CHEBI:64731"/>
    </ligandPart>
</feature>
<comment type="cofactor">
    <cofactor evidence="10">
        <name>Co(2+)</name>
        <dbReference type="ChEBI" id="CHEBI:48828"/>
    </cofactor>
    <cofactor evidence="10">
        <name>Zn(2+)</name>
        <dbReference type="ChEBI" id="CHEBI:29105"/>
    </cofactor>
    <cofactor evidence="10">
        <name>Mn(2+)</name>
        <dbReference type="ChEBI" id="CHEBI:29035"/>
    </cofactor>
    <cofactor evidence="10">
        <name>Fe(2+)</name>
        <dbReference type="ChEBI" id="CHEBI:29033"/>
    </cofactor>
    <text evidence="10">Binds 2 divalent metal cations per subunit. Has a high-affinity and a low affinity metal-binding site. The true nature of the physiological cofactor is under debate. The enzyme is active with cobalt, zinc, manganese or divalent iron ions.</text>
</comment>
<comment type="cofactor">
    <cofactor evidence="8">
        <name>Zn(2+)</name>
        <dbReference type="ChEBI" id="CHEBI:29105"/>
    </cofactor>
    <cofactor evidence="8">
        <name>Co(2+)</name>
        <dbReference type="ChEBI" id="CHEBI:48828"/>
    </cofactor>
    <cofactor evidence="8">
        <name>Mn(2+)</name>
        <dbReference type="ChEBI" id="CHEBI:29035"/>
    </cofactor>
    <cofactor evidence="8">
        <name>Fe(2+)</name>
        <dbReference type="ChEBI" id="CHEBI:29033"/>
    </cofactor>
    <text evidence="8">Binds 2 divalent metal cations per subunit. Has a high-affinity and a low affinity metal-binding site. The true nature of the physiological cofactor is under debate. The enzyme is active with zinc, cobalt, manganese or divalent iron ions. Has high activity with zinc; zinc cofactor is transferred into the active site region by the ZNG1 zinc chaperone.</text>
</comment>
<dbReference type="InterPro" id="IPR000994">
    <property type="entry name" value="Pept_M24"/>
</dbReference>
<evidence type="ECO:0000256" key="1">
    <source>
        <dbReference type="ARBA" id="ARBA00022438"/>
    </source>
</evidence>
<evidence type="ECO:0000256" key="3">
    <source>
        <dbReference type="ARBA" id="ARBA00022670"/>
    </source>
</evidence>
<dbReference type="HAMAP" id="MF_01974">
    <property type="entry name" value="MetAP_1"/>
    <property type="match status" value="1"/>
</dbReference>
<dbReference type="SUPFAM" id="SSF55920">
    <property type="entry name" value="Creatinase/aminopeptidase"/>
    <property type="match status" value="1"/>
</dbReference>
<evidence type="ECO:0000256" key="8">
    <source>
        <dbReference type="HAMAP-Rule" id="MF_03174"/>
    </source>
</evidence>
<reference evidence="13" key="1">
    <citation type="journal article" date="2020" name="J. Eukaryot. Microbiol.">
        <title>De novo Sequencing, Assembly and Annotation of the Transcriptome for the Free-Living Testate Amoeba Arcella intermedia.</title>
        <authorList>
            <person name="Ribeiro G.M."/>
            <person name="Porfirio-Sousa A.L."/>
            <person name="Maurer-Alcala X.X."/>
            <person name="Katz L.A."/>
            <person name="Lahr D.J.G."/>
        </authorList>
    </citation>
    <scope>NUCLEOTIDE SEQUENCE</scope>
</reference>
<evidence type="ECO:0000256" key="9">
    <source>
        <dbReference type="PROSITE-ProRule" id="PRU01357"/>
    </source>
</evidence>
<dbReference type="Pfam" id="PF00557">
    <property type="entry name" value="Peptidase_M24"/>
    <property type="match status" value="1"/>
</dbReference>
<keyword evidence="3 8" id="KW-0645">Protease</keyword>
<evidence type="ECO:0000256" key="7">
    <source>
        <dbReference type="ARBA" id="ARBA00022833"/>
    </source>
</evidence>